<protein>
    <submittedName>
        <fullName evidence="2">Uncharacterized protein</fullName>
    </submittedName>
</protein>
<reference evidence="2" key="1">
    <citation type="journal article" date="2020" name="mSystems">
        <title>Genome- and Community-Level Interaction Insights into Carbon Utilization and Element Cycling Functions of Hydrothermarchaeota in Hydrothermal Sediment.</title>
        <authorList>
            <person name="Zhou Z."/>
            <person name="Liu Y."/>
            <person name="Xu W."/>
            <person name="Pan J."/>
            <person name="Luo Z.H."/>
            <person name="Li M."/>
        </authorList>
    </citation>
    <scope>NUCLEOTIDE SEQUENCE [LARGE SCALE GENOMIC DNA]</scope>
    <source>
        <strain evidence="2">SpSt-637</strain>
        <strain evidence="1">SpSt-667</strain>
    </source>
</reference>
<organism evidence="2">
    <name type="scientific">Ignisphaera aggregans</name>
    <dbReference type="NCBI Taxonomy" id="334771"/>
    <lineage>
        <taxon>Archaea</taxon>
        <taxon>Thermoproteota</taxon>
        <taxon>Thermoprotei</taxon>
        <taxon>Desulfurococcales</taxon>
        <taxon>Desulfurococcaceae</taxon>
        <taxon>Ignisphaera</taxon>
    </lineage>
</organism>
<dbReference type="EMBL" id="DTCK01000036">
    <property type="protein sequence ID" value="HGQ36136.1"/>
    <property type="molecule type" value="Genomic_DNA"/>
</dbReference>
<gene>
    <name evidence="2" type="ORF">ENU08_01210</name>
    <name evidence="1" type="ORF">ENU41_05595</name>
</gene>
<comment type="caution">
    <text evidence="2">The sequence shown here is derived from an EMBL/GenBank/DDBJ whole genome shotgun (WGS) entry which is preliminary data.</text>
</comment>
<name>A0A7C4NKA4_9CREN</name>
<evidence type="ECO:0000313" key="1">
    <source>
        <dbReference type="EMBL" id="HGQ36136.1"/>
    </source>
</evidence>
<dbReference type="EMBL" id="DTBD01000008">
    <property type="protein sequence ID" value="HGQ63849.1"/>
    <property type="molecule type" value="Genomic_DNA"/>
</dbReference>
<evidence type="ECO:0000313" key="2">
    <source>
        <dbReference type="EMBL" id="HGQ63849.1"/>
    </source>
</evidence>
<dbReference type="AlphaFoldDB" id="A0A7C4NKA4"/>
<accession>A0A7C4NKA4</accession>
<proteinExistence type="predicted"/>
<sequence>MSACVEIPQCVELKPSTKKEAEGVLHINVINKCDYDLIVFLQIRDKQNQLLYSTSIDLKASEEKSVEVSMNLTNAAAISGEWSLKGTSLKLPLKEIPLNP</sequence>